<dbReference type="PRINTS" id="PR00160">
    <property type="entry name" value="GLUTAREDOXIN"/>
</dbReference>
<sequence>MAEDSKVPTVEDGLATGVQSVGGVPVLMKEQLPVAVTLDEEDVDAAKEKERVLAAFHSTAPEAVPKSASETAPKGETKQVGLATGVQSVGGLPVVAKQVASAEKDDDANDAAREKERVLAAFHSDMPPAEVAATPPAASESAPIEVTGDGEPVSKAGKKGTMFGLKDRVALAFKSEPKSEKDGGKGTEEETMGKEGTKPGTPTLKSRVYQSVGSIGDKVKSQASSLRSSWKSETKVGADASSEAVPPEGEPVKVSAAELQEANPAGPPSDLASPGAEKTTVKERVIQRVGSLTEKMKQQANYVKAAWKPEDKKPVAADDLRDDAESSKPEASSELAVEPAPSYEYGEGRVTVFSISGCPHCKAAKALLKKKGVKFAEINLDVFPERREEMQERTGKSSCPQIFFNEKLIGGNDALQALENDGNLDAELKLVHETPVPSSAPATPGPNKSAAPVADETPDKHLETVKWLREKLAIKDRWYKLRKYDRCFVGSEAVDLVVEEKKISRHEATSLLQQLQTKHFFHHVLREHSFKDSPLFYRLLEHEPFGKTAANWSGATSDLEPPPAVELGTRMRKMILAVYDEFLSDDGRHVDYRGIAKSEIFRRYVRLTLQLQRVDVLALSREEKLAFFINIYNALVIHVTVVLGHGPTTLAVRRHFFTEHTYIIGGSSYSLTAIENGILRGNKRPPFFFSKPFGDKDDRLPVALTTPEPLIHFALVCGAKSCPPVKTYEAKAVDESLKAAAQGFFEGGGATVDVETKTIHLSKILSWYKTDFGATDLEVLKFVARFLTLKERDKLEALIGEGKYKIEYQPYDWSANSAE</sequence>
<evidence type="ECO:0000256" key="1">
    <source>
        <dbReference type="ARBA" id="ARBA00023157"/>
    </source>
</evidence>
<dbReference type="InterPro" id="IPR000591">
    <property type="entry name" value="DEP_dom"/>
</dbReference>
<keyword evidence="6" id="KW-1185">Reference proteome</keyword>
<proteinExistence type="predicted"/>
<protein>
    <recommendedName>
        <fullName evidence="4">DEP domain-containing protein</fullName>
    </recommendedName>
</protein>
<dbReference type="PANTHER" id="PTHR46361">
    <property type="entry name" value="ELECTRON CARRIER/ PROTEIN DISULFIDE OXIDOREDUCTASE"/>
    <property type="match status" value="1"/>
</dbReference>
<organism evidence="5 6">
    <name type="scientific">Klebsormidium nitens</name>
    <name type="common">Green alga</name>
    <name type="synonym">Ulothrix nitens</name>
    <dbReference type="NCBI Taxonomy" id="105231"/>
    <lineage>
        <taxon>Eukaryota</taxon>
        <taxon>Viridiplantae</taxon>
        <taxon>Streptophyta</taxon>
        <taxon>Klebsormidiophyceae</taxon>
        <taxon>Klebsormidiales</taxon>
        <taxon>Klebsormidiaceae</taxon>
        <taxon>Klebsormidium</taxon>
    </lineage>
</organism>
<feature type="region of interest" description="Disordered" evidence="3">
    <location>
        <begin position="304"/>
        <end position="341"/>
    </location>
</feature>
<evidence type="ECO:0000259" key="4">
    <source>
        <dbReference type="PROSITE" id="PS50186"/>
    </source>
</evidence>
<evidence type="ECO:0000313" key="6">
    <source>
        <dbReference type="Proteomes" id="UP000054558"/>
    </source>
</evidence>
<feature type="region of interest" description="Disordered" evidence="3">
    <location>
        <begin position="56"/>
        <end position="80"/>
    </location>
</feature>
<feature type="compositionally biased region" description="Low complexity" evidence="3">
    <location>
        <begin position="127"/>
        <end position="143"/>
    </location>
</feature>
<dbReference type="InterPro" id="IPR011767">
    <property type="entry name" value="GLR_AS"/>
</dbReference>
<name>A0A1Y1IBN4_KLENI</name>
<dbReference type="InterPro" id="IPR002109">
    <property type="entry name" value="Glutaredoxin"/>
</dbReference>
<dbReference type="AlphaFoldDB" id="A0A1Y1IBN4"/>
<dbReference type="STRING" id="105231.A0A1Y1IBN4"/>
<dbReference type="GO" id="GO:0035556">
    <property type="term" value="P:intracellular signal transduction"/>
    <property type="evidence" value="ECO:0007669"/>
    <property type="project" value="InterPro"/>
</dbReference>
<gene>
    <name evidence="5" type="ORF">KFL_002720110</name>
</gene>
<dbReference type="EMBL" id="DF237221">
    <property type="protein sequence ID" value="GAQ86137.1"/>
    <property type="molecule type" value="Genomic_DNA"/>
</dbReference>
<evidence type="ECO:0000256" key="2">
    <source>
        <dbReference type="ARBA" id="ARBA00023284"/>
    </source>
</evidence>
<feature type="region of interest" description="Disordered" evidence="3">
    <location>
        <begin position="435"/>
        <end position="457"/>
    </location>
</feature>
<evidence type="ECO:0000256" key="3">
    <source>
        <dbReference type="SAM" id="MobiDB-lite"/>
    </source>
</evidence>
<dbReference type="InterPro" id="IPR036390">
    <property type="entry name" value="WH_DNA-bd_sf"/>
</dbReference>
<dbReference type="PROSITE" id="PS51354">
    <property type="entry name" value="GLUTAREDOXIN_2"/>
    <property type="match status" value="1"/>
</dbReference>
<feature type="domain" description="DEP" evidence="4">
    <location>
        <begin position="468"/>
        <end position="541"/>
    </location>
</feature>
<dbReference type="SUPFAM" id="SSF52833">
    <property type="entry name" value="Thioredoxin-like"/>
    <property type="match status" value="1"/>
</dbReference>
<dbReference type="PROSITE" id="PS50186">
    <property type="entry name" value="DEP"/>
    <property type="match status" value="1"/>
</dbReference>
<dbReference type="Pfam" id="PF00610">
    <property type="entry name" value="DEP"/>
    <property type="match status" value="1"/>
</dbReference>
<feature type="compositionally biased region" description="Basic and acidic residues" evidence="3">
    <location>
        <begin position="307"/>
        <end position="328"/>
    </location>
</feature>
<reference evidence="5 6" key="1">
    <citation type="journal article" date="2014" name="Nat. Commun.">
        <title>Klebsormidium flaccidum genome reveals primary factors for plant terrestrial adaptation.</title>
        <authorList>
            <person name="Hori K."/>
            <person name="Maruyama F."/>
            <person name="Fujisawa T."/>
            <person name="Togashi T."/>
            <person name="Yamamoto N."/>
            <person name="Seo M."/>
            <person name="Sato S."/>
            <person name="Yamada T."/>
            <person name="Mori H."/>
            <person name="Tajima N."/>
            <person name="Moriyama T."/>
            <person name="Ikeuchi M."/>
            <person name="Watanabe M."/>
            <person name="Wada H."/>
            <person name="Kobayashi K."/>
            <person name="Saito M."/>
            <person name="Masuda T."/>
            <person name="Sasaki-Sekimoto Y."/>
            <person name="Mashiguchi K."/>
            <person name="Awai K."/>
            <person name="Shimojima M."/>
            <person name="Masuda S."/>
            <person name="Iwai M."/>
            <person name="Nobusawa T."/>
            <person name="Narise T."/>
            <person name="Kondo S."/>
            <person name="Saito H."/>
            <person name="Sato R."/>
            <person name="Murakawa M."/>
            <person name="Ihara Y."/>
            <person name="Oshima-Yamada Y."/>
            <person name="Ohtaka K."/>
            <person name="Satoh M."/>
            <person name="Sonobe K."/>
            <person name="Ishii M."/>
            <person name="Ohtani R."/>
            <person name="Kanamori-Sato M."/>
            <person name="Honoki R."/>
            <person name="Miyazaki D."/>
            <person name="Mochizuki H."/>
            <person name="Umetsu J."/>
            <person name="Higashi K."/>
            <person name="Shibata D."/>
            <person name="Kamiya Y."/>
            <person name="Sato N."/>
            <person name="Nakamura Y."/>
            <person name="Tabata S."/>
            <person name="Ida S."/>
            <person name="Kurokawa K."/>
            <person name="Ohta H."/>
        </authorList>
    </citation>
    <scope>NUCLEOTIDE SEQUENCE [LARGE SCALE GENOMIC DNA]</scope>
    <source>
        <strain evidence="5 6">NIES-2285</strain>
    </source>
</reference>
<dbReference type="InterPro" id="IPR036249">
    <property type="entry name" value="Thioredoxin-like_sf"/>
</dbReference>
<dbReference type="InterPro" id="IPR014025">
    <property type="entry name" value="Glutaredoxin_subgr"/>
</dbReference>
<dbReference type="CDD" id="cd04371">
    <property type="entry name" value="DEP"/>
    <property type="match status" value="1"/>
</dbReference>
<feature type="compositionally biased region" description="Basic and acidic residues" evidence="3">
    <location>
        <begin position="165"/>
        <end position="197"/>
    </location>
</feature>
<dbReference type="Pfam" id="PF04784">
    <property type="entry name" value="DUF547"/>
    <property type="match status" value="1"/>
</dbReference>
<keyword evidence="1" id="KW-1015">Disulfide bond</keyword>
<dbReference type="PROSITE" id="PS00195">
    <property type="entry name" value="GLUTAREDOXIN_1"/>
    <property type="match status" value="1"/>
</dbReference>
<dbReference type="InterPro" id="IPR006869">
    <property type="entry name" value="DUF547"/>
</dbReference>
<dbReference type="SUPFAM" id="SSF46785">
    <property type="entry name" value="Winged helix' DNA-binding domain"/>
    <property type="match status" value="1"/>
</dbReference>
<dbReference type="OMA" id="TVERSAW"/>
<dbReference type="Gene3D" id="3.40.30.10">
    <property type="entry name" value="Glutaredoxin"/>
    <property type="match status" value="1"/>
</dbReference>
<feature type="region of interest" description="Disordered" evidence="3">
    <location>
        <begin position="121"/>
        <end position="282"/>
    </location>
</feature>
<dbReference type="Pfam" id="PF00462">
    <property type="entry name" value="Glutaredoxin"/>
    <property type="match status" value="1"/>
</dbReference>
<keyword evidence="2" id="KW-0676">Redox-active center</keyword>
<dbReference type="SMART" id="SM00049">
    <property type="entry name" value="DEP"/>
    <property type="match status" value="1"/>
</dbReference>
<dbReference type="OrthoDB" id="418495at2759"/>
<accession>A0A1Y1IBN4</accession>
<dbReference type="Gene3D" id="1.10.10.10">
    <property type="entry name" value="Winged helix-like DNA-binding domain superfamily/Winged helix DNA-binding domain"/>
    <property type="match status" value="1"/>
</dbReference>
<dbReference type="InterPro" id="IPR036388">
    <property type="entry name" value="WH-like_DNA-bd_sf"/>
</dbReference>
<dbReference type="Proteomes" id="UP000054558">
    <property type="component" value="Unassembled WGS sequence"/>
</dbReference>
<dbReference type="PANTHER" id="PTHR46361:SF3">
    <property type="entry name" value="ELECTRON CARRIER_ PROTEIN DISULFIDE OXIDOREDUCTASE"/>
    <property type="match status" value="1"/>
</dbReference>
<evidence type="ECO:0000313" key="5">
    <source>
        <dbReference type="EMBL" id="GAQ86137.1"/>
    </source>
</evidence>